<dbReference type="Proteomes" id="UP000275078">
    <property type="component" value="Unassembled WGS sequence"/>
</dbReference>
<dbReference type="GO" id="GO:0031080">
    <property type="term" value="C:nuclear pore outer ring"/>
    <property type="evidence" value="ECO:0007669"/>
    <property type="project" value="InterPro"/>
</dbReference>
<evidence type="ECO:0000313" key="3">
    <source>
        <dbReference type="Proteomes" id="UP000275078"/>
    </source>
</evidence>
<protein>
    <recommendedName>
        <fullName evidence="4">WD40 repeat-like protein</fullName>
    </recommendedName>
</protein>
<sequence length="711" mass="78032">MQSLPRPRTSKRSKDYVQKTYDFSNKIHCSTIYPIPRPTNSSTFTDDRSILILGHSDGITIVWRGFPVEHSKKRKLKELAEKEKKSKQPGKLARETSNTKAMLSESGVFDDNSSDILMSERPASQCSSYINLEHEKERLAAKTEEAAVVRHVNLATSVVAISALPSNIVTTGTVPRGDMKAATAKLIKDNIVVAVCCQDLSVRLISVPIDPMVETEPEILKFAGLSGHRKAPTAVTMTLSSNALEADDQLVLASCSRDNTGMVLLWRIPIRADAVMQPVLEKPNGPKLVPLSSPATNVSFHPSDSHLLLVSDEKGSIRIADLSSREPTWKALAQGRKAAATEWCLGGNGVVVLWAAGDWGVWTDGKLGYTYHKLGKITAPAGQKRGFVTVTPHPVQPYQTTGKPEICVLCLNDQLVLIQNLQRLIDTTTQKEAKTTDTVPPPPLSLDQPVLGGERILSVTSQVLRSTIETRPNPMTSSFPSFSQQSFSQPASQSLYMEPPQFRDQTQITILAPTTHRIHLLKLTPTFHATSFPPHSASPGPSSQKFGGYSQLPSGTSTPSRHNNMDDSPSDFKTPAAHPTNLHGTPYPKGRYLSDDEMEDEAPIYLNGSSTGVETRAQAKRKRQQDQDHEHEHEHDDPTTPAPAPGMITGMPTKKRKGGPLRLDKPLTEADFEALERQREEENGREENEREREAVGAATPSVKAFGFRVWG</sequence>
<dbReference type="PANTHER" id="PTHR22806">
    <property type="entry name" value="NUCLEOPORIN NUP37 P37 -RELATED"/>
    <property type="match status" value="1"/>
</dbReference>
<feature type="compositionally biased region" description="Basic and acidic residues" evidence="1">
    <location>
        <begin position="624"/>
        <end position="638"/>
    </location>
</feature>
<feature type="compositionally biased region" description="Polar residues" evidence="1">
    <location>
        <begin position="539"/>
        <end position="562"/>
    </location>
</feature>
<feature type="compositionally biased region" description="Basic and acidic residues" evidence="1">
    <location>
        <begin position="662"/>
        <end position="694"/>
    </location>
</feature>
<dbReference type="SUPFAM" id="SSF50978">
    <property type="entry name" value="WD40 repeat-like"/>
    <property type="match status" value="1"/>
</dbReference>
<dbReference type="InterPro" id="IPR037626">
    <property type="entry name" value="NUP37"/>
</dbReference>
<dbReference type="STRING" id="1160509.A0A3N4HW87"/>
<reference evidence="2 3" key="1">
    <citation type="journal article" date="2018" name="Nat. Ecol. Evol.">
        <title>Pezizomycetes genomes reveal the molecular basis of ectomycorrhizal truffle lifestyle.</title>
        <authorList>
            <person name="Murat C."/>
            <person name="Payen T."/>
            <person name="Noel B."/>
            <person name="Kuo A."/>
            <person name="Morin E."/>
            <person name="Chen J."/>
            <person name="Kohler A."/>
            <person name="Krizsan K."/>
            <person name="Balestrini R."/>
            <person name="Da Silva C."/>
            <person name="Montanini B."/>
            <person name="Hainaut M."/>
            <person name="Levati E."/>
            <person name="Barry K.W."/>
            <person name="Belfiori B."/>
            <person name="Cichocki N."/>
            <person name="Clum A."/>
            <person name="Dockter R.B."/>
            <person name="Fauchery L."/>
            <person name="Guy J."/>
            <person name="Iotti M."/>
            <person name="Le Tacon F."/>
            <person name="Lindquist E.A."/>
            <person name="Lipzen A."/>
            <person name="Malagnac F."/>
            <person name="Mello A."/>
            <person name="Molinier V."/>
            <person name="Miyauchi S."/>
            <person name="Poulain J."/>
            <person name="Riccioni C."/>
            <person name="Rubini A."/>
            <person name="Sitrit Y."/>
            <person name="Splivallo R."/>
            <person name="Traeger S."/>
            <person name="Wang M."/>
            <person name="Zifcakova L."/>
            <person name="Wipf D."/>
            <person name="Zambonelli A."/>
            <person name="Paolocci F."/>
            <person name="Nowrousian M."/>
            <person name="Ottonello S."/>
            <person name="Baldrian P."/>
            <person name="Spatafora J.W."/>
            <person name="Henrissat B."/>
            <person name="Nagy L.G."/>
            <person name="Aury J.M."/>
            <person name="Wincker P."/>
            <person name="Grigoriev I.V."/>
            <person name="Bonfante P."/>
            <person name="Martin F.M."/>
        </authorList>
    </citation>
    <scope>NUCLEOTIDE SEQUENCE [LARGE SCALE GENOMIC DNA]</scope>
    <source>
        <strain evidence="2 3">RN42</strain>
    </source>
</reference>
<gene>
    <name evidence="2" type="ORF">BJ508DRAFT_417061</name>
</gene>
<evidence type="ECO:0008006" key="4">
    <source>
        <dbReference type="Google" id="ProtNLM"/>
    </source>
</evidence>
<evidence type="ECO:0000256" key="1">
    <source>
        <dbReference type="SAM" id="MobiDB-lite"/>
    </source>
</evidence>
<dbReference type="OrthoDB" id="5323870at2759"/>
<evidence type="ECO:0000313" key="2">
    <source>
        <dbReference type="EMBL" id="RPA77457.1"/>
    </source>
</evidence>
<dbReference type="PANTHER" id="PTHR22806:SF0">
    <property type="entry name" value="NUCLEOPORIN NUP37"/>
    <property type="match status" value="1"/>
</dbReference>
<feature type="region of interest" description="Disordered" evidence="1">
    <location>
        <begin position="80"/>
        <end position="99"/>
    </location>
</feature>
<dbReference type="InterPro" id="IPR015943">
    <property type="entry name" value="WD40/YVTN_repeat-like_dom_sf"/>
</dbReference>
<proteinExistence type="predicted"/>
<dbReference type="AlphaFoldDB" id="A0A3N4HW87"/>
<dbReference type="EMBL" id="ML119726">
    <property type="protein sequence ID" value="RPA77457.1"/>
    <property type="molecule type" value="Genomic_DNA"/>
</dbReference>
<dbReference type="Gene3D" id="2.130.10.10">
    <property type="entry name" value="YVTN repeat-like/Quinoprotein amine dehydrogenase"/>
    <property type="match status" value="1"/>
</dbReference>
<dbReference type="InterPro" id="IPR036322">
    <property type="entry name" value="WD40_repeat_dom_sf"/>
</dbReference>
<keyword evidence="3" id="KW-1185">Reference proteome</keyword>
<feature type="region of interest" description="Disordered" evidence="1">
    <location>
        <begin position="531"/>
        <end position="698"/>
    </location>
</feature>
<accession>A0A3N4HW87</accession>
<name>A0A3N4HW87_ASCIM</name>
<organism evidence="2 3">
    <name type="scientific">Ascobolus immersus RN42</name>
    <dbReference type="NCBI Taxonomy" id="1160509"/>
    <lineage>
        <taxon>Eukaryota</taxon>
        <taxon>Fungi</taxon>
        <taxon>Dikarya</taxon>
        <taxon>Ascomycota</taxon>
        <taxon>Pezizomycotina</taxon>
        <taxon>Pezizomycetes</taxon>
        <taxon>Pezizales</taxon>
        <taxon>Ascobolaceae</taxon>
        <taxon>Ascobolus</taxon>
    </lineage>
</organism>